<evidence type="ECO:0000313" key="4">
    <source>
        <dbReference type="Proteomes" id="UP001200034"/>
    </source>
</evidence>
<evidence type="ECO:0000256" key="1">
    <source>
        <dbReference type="SAM" id="MobiDB-lite"/>
    </source>
</evidence>
<keyword evidence="2" id="KW-1133">Transmembrane helix</keyword>
<feature type="region of interest" description="Disordered" evidence="1">
    <location>
        <begin position="1"/>
        <end position="20"/>
    </location>
</feature>
<dbReference type="Proteomes" id="UP001200034">
    <property type="component" value="Unassembled WGS sequence"/>
</dbReference>
<evidence type="ECO:0000313" key="3">
    <source>
        <dbReference type="EMBL" id="KAH8360077.1"/>
    </source>
</evidence>
<dbReference type="AlphaFoldDB" id="A0AAD4JUR8"/>
<dbReference type="EMBL" id="JAJJHW010003409">
    <property type="protein sequence ID" value="KAH8360077.1"/>
    <property type="molecule type" value="Genomic_DNA"/>
</dbReference>
<keyword evidence="2" id="KW-0472">Membrane</keyword>
<protein>
    <submittedName>
        <fullName evidence="3">Uncharacterized protein</fullName>
    </submittedName>
</protein>
<comment type="caution">
    <text evidence="3">The sequence shown here is derived from an EMBL/GenBank/DDBJ whole genome shotgun (WGS) entry which is preliminary data.</text>
</comment>
<name>A0AAD4JUR8_9MUSC</name>
<keyword evidence="4" id="KW-1185">Reference proteome</keyword>
<proteinExistence type="predicted"/>
<organism evidence="3 4">
    <name type="scientific">Drosophila rubida</name>
    <dbReference type="NCBI Taxonomy" id="30044"/>
    <lineage>
        <taxon>Eukaryota</taxon>
        <taxon>Metazoa</taxon>
        <taxon>Ecdysozoa</taxon>
        <taxon>Arthropoda</taxon>
        <taxon>Hexapoda</taxon>
        <taxon>Insecta</taxon>
        <taxon>Pterygota</taxon>
        <taxon>Neoptera</taxon>
        <taxon>Endopterygota</taxon>
        <taxon>Diptera</taxon>
        <taxon>Brachycera</taxon>
        <taxon>Muscomorpha</taxon>
        <taxon>Ephydroidea</taxon>
        <taxon>Drosophilidae</taxon>
        <taxon>Drosophila</taxon>
    </lineage>
</organism>
<gene>
    <name evidence="3" type="ORF">KR093_010548</name>
</gene>
<sequence length="172" mass="19581">MLSHAVETGTVTEYSPVGDGNHLAQHQLPLLPLLERARPRPHSLVRKVTVVGSHVLRYVSRNSNLFMRRHLRQSFQRTQGARSSERQLSNGNATENGVEEIEWISNNNWQIASSSRMLLLPLEPSSQLGMIESSDVESSFWGLFNWKIYLGMICIFVAQAILKLSFQEMYNI</sequence>
<evidence type="ECO:0000256" key="2">
    <source>
        <dbReference type="SAM" id="Phobius"/>
    </source>
</evidence>
<keyword evidence="2" id="KW-0812">Transmembrane</keyword>
<accession>A0AAD4JUR8</accession>
<feature type="transmembrane region" description="Helical" evidence="2">
    <location>
        <begin position="148"/>
        <end position="166"/>
    </location>
</feature>
<reference evidence="3" key="1">
    <citation type="journal article" date="2021" name="Mol. Ecol. Resour.">
        <title>Phylogenomic analyses of the genus Drosophila reveals genomic signals of climate adaptation.</title>
        <authorList>
            <person name="Li F."/>
            <person name="Rane R.V."/>
            <person name="Luria V."/>
            <person name="Xiong Z."/>
            <person name="Chen J."/>
            <person name="Li Z."/>
            <person name="Catullo R.A."/>
            <person name="Griffin P.C."/>
            <person name="Schiffer M."/>
            <person name="Pearce S."/>
            <person name="Lee S.F."/>
            <person name="McElroy K."/>
            <person name="Stocker A."/>
            <person name="Shirriffs J."/>
            <person name="Cockerell F."/>
            <person name="Coppin C."/>
            <person name="Sgro C.M."/>
            <person name="Karger A."/>
            <person name="Cain J.W."/>
            <person name="Weber J.A."/>
            <person name="Santpere G."/>
            <person name="Kirschner M.W."/>
            <person name="Hoffmann A.A."/>
            <person name="Oakeshott J.G."/>
            <person name="Zhang G."/>
        </authorList>
    </citation>
    <scope>NUCLEOTIDE SEQUENCE</scope>
    <source>
        <strain evidence="3">BGI-SZ-2011g</strain>
    </source>
</reference>
<feature type="non-terminal residue" evidence="3">
    <location>
        <position position="172"/>
    </location>
</feature>